<dbReference type="AlphaFoldDB" id="A0A134C764"/>
<dbReference type="EMBL" id="JAGZMU010000001">
    <property type="protein sequence ID" value="MBS4892433.1"/>
    <property type="molecule type" value="Genomic_DNA"/>
</dbReference>
<dbReference type="GeneID" id="69653577"/>
<feature type="domain" description="CtsR N-terminal HTH" evidence="1">
    <location>
        <begin position="4"/>
        <end position="73"/>
    </location>
</feature>
<evidence type="ECO:0000313" key="4">
    <source>
        <dbReference type="Proteomes" id="UP000778864"/>
    </source>
</evidence>
<organism evidence="2 4">
    <name type="scientific">Veillonella parvula</name>
    <name type="common">Staphylococcus parvulus</name>
    <dbReference type="NCBI Taxonomy" id="29466"/>
    <lineage>
        <taxon>Bacteria</taxon>
        <taxon>Bacillati</taxon>
        <taxon>Bacillota</taxon>
        <taxon>Negativicutes</taxon>
        <taxon>Veillonellales</taxon>
        <taxon>Veillonellaceae</taxon>
        <taxon>Veillonella</taxon>
    </lineage>
</organism>
<reference evidence="2" key="1">
    <citation type="submission" date="2021-02" db="EMBL/GenBank/DDBJ databases">
        <title>Infant gut strain persistence is associated with maternal origin, phylogeny, and functional potential including surface adhesion and iron acquisition.</title>
        <authorList>
            <person name="Lou Y.C."/>
        </authorList>
    </citation>
    <scope>NUCLEOTIDE SEQUENCE</scope>
    <source>
        <strain evidence="2">L3_108_031G1_dasL3_108_031G1_concoct_20</strain>
    </source>
</reference>
<dbReference type="Gene3D" id="3.30.56.130">
    <property type="entry name" value="Transcriptional regulator CtsR, winged HTH domain"/>
    <property type="match status" value="1"/>
</dbReference>
<dbReference type="InterPro" id="IPR040465">
    <property type="entry name" value="CtsR_N"/>
</dbReference>
<dbReference type="STRING" id="29466.GCA_002005185_01663"/>
<dbReference type="RefSeq" id="WP_004696020.1">
    <property type="nucleotide sequence ID" value="NZ_AP031417.1"/>
</dbReference>
<protein>
    <submittedName>
        <fullName evidence="2">CtsR family transcriptional regulator</fullName>
    </submittedName>
</protein>
<gene>
    <name evidence="2" type="ORF">KHZ90_01480</name>
    <name evidence="3" type="ORF">RDV51_03945</name>
</gene>
<accession>A0A134C764</accession>
<dbReference type="EMBL" id="CP133463">
    <property type="protein sequence ID" value="WMS20501.1"/>
    <property type="molecule type" value="Genomic_DNA"/>
</dbReference>
<proteinExistence type="predicted"/>
<evidence type="ECO:0000313" key="2">
    <source>
        <dbReference type="EMBL" id="MBS4892433.1"/>
    </source>
</evidence>
<name>A0A134C764_VEIPA</name>
<evidence type="ECO:0000313" key="3">
    <source>
        <dbReference type="EMBL" id="WMS20501.1"/>
    </source>
</evidence>
<dbReference type="OMA" id="TRFSNER"/>
<dbReference type="Proteomes" id="UP000778864">
    <property type="component" value="Unassembled WGS sequence"/>
</dbReference>
<evidence type="ECO:0000259" key="1">
    <source>
        <dbReference type="Pfam" id="PF05848"/>
    </source>
</evidence>
<sequence>MSMIADKIEKFILDRMREEQEKLILKRNELADELDCAPSQISYVLSTRFSNERGFDVESRRGLGGYIRIKKINPESSDSLPAVTTYRIYEGPNTVERLIDMRDVDQSLFQLLQSEKITRREAQLMHNSFATLIENVDVEERNDAVRQLYASMVDTLRKE</sequence>
<dbReference type="Proteomes" id="UP001228955">
    <property type="component" value="Chromosome"/>
</dbReference>
<reference evidence="3" key="2">
    <citation type="submission" date="2023-08" db="EMBL/GenBank/DDBJ databases">
        <title>Veillonella_parvula_DSM 2007_complete_genome_hifiasm_Zymo_Research_D6332.</title>
        <authorList>
            <person name="Damerum A."/>
        </authorList>
    </citation>
    <scope>NUCLEOTIDE SEQUENCE</scope>
    <source>
        <strain evidence="3">DSM 2007</strain>
    </source>
</reference>
<dbReference type="Pfam" id="PF05848">
    <property type="entry name" value="CtsR"/>
    <property type="match status" value="1"/>
</dbReference>
<dbReference type="InterPro" id="IPR041902">
    <property type="entry name" value="CtsR_N_sf"/>
</dbReference>